<name>A0A822XSR2_NELNU</name>
<gene>
    <name evidence="1" type="ORF">HUJ06_021961</name>
</gene>
<dbReference type="Proteomes" id="UP000607653">
    <property type="component" value="Unassembled WGS sequence"/>
</dbReference>
<accession>A0A822XSR2</accession>
<protein>
    <submittedName>
        <fullName evidence="1">Uncharacterized protein</fullName>
    </submittedName>
</protein>
<dbReference type="AlphaFoldDB" id="A0A822XSR2"/>
<organism evidence="1 2">
    <name type="scientific">Nelumbo nucifera</name>
    <name type="common">Sacred lotus</name>
    <dbReference type="NCBI Taxonomy" id="4432"/>
    <lineage>
        <taxon>Eukaryota</taxon>
        <taxon>Viridiplantae</taxon>
        <taxon>Streptophyta</taxon>
        <taxon>Embryophyta</taxon>
        <taxon>Tracheophyta</taxon>
        <taxon>Spermatophyta</taxon>
        <taxon>Magnoliopsida</taxon>
        <taxon>Proteales</taxon>
        <taxon>Nelumbonaceae</taxon>
        <taxon>Nelumbo</taxon>
    </lineage>
</organism>
<reference evidence="1 2" key="1">
    <citation type="journal article" date="2020" name="Mol. Biol. Evol.">
        <title>Distinct Expression and Methylation Patterns for Genes with Different Fates following a Single Whole-Genome Duplication in Flowering Plants.</title>
        <authorList>
            <person name="Shi T."/>
            <person name="Rahmani R.S."/>
            <person name="Gugger P.F."/>
            <person name="Wang M."/>
            <person name="Li H."/>
            <person name="Zhang Y."/>
            <person name="Li Z."/>
            <person name="Wang Q."/>
            <person name="Van de Peer Y."/>
            <person name="Marchal K."/>
            <person name="Chen J."/>
        </authorList>
    </citation>
    <scope>NUCLEOTIDE SEQUENCE [LARGE SCALE GENOMIC DNA]</scope>
    <source>
        <tissue evidence="1">Leaf</tissue>
    </source>
</reference>
<keyword evidence="2" id="KW-1185">Reference proteome</keyword>
<sequence>MSTRGAVLNQARRLGIRRRVFVPERKWWRRRRRQASIGFLRALPPPSKHLDLLIVRWQIAMRIASSILVDSPPFITCWCKLVCS</sequence>
<comment type="caution">
    <text evidence="1">The sequence shown here is derived from an EMBL/GenBank/DDBJ whole genome shotgun (WGS) entry which is preliminary data.</text>
</comment>
<dbReference type="EMBL" id="DUZY01000001">
    <property type="protein sequence ID" value="DAD20498.1"/>
    <property type="molecule type" value="Genomic_DNA"/>
</dbReference>
<evidence type="ECO:0000313" key="2">
    <source>
        <dbReference type="Proteomes" id="UP000607653"/>
    </source>
</evidence>
<proteinExistence type="predicted"/>
<evidence type="ECO:0000313" key="1">
    <source>
        <dbReference type="EMBL" id="DAD20498.1"/>
    </source>
</evidence>